<gene>
    <name evidence="1" type="ORF">CPELLU_LOCUS21051</name>
</gene>
<keyword evidence="2" id="KW-1185">Reference proteome</keyword>
<name>A0A9N9KIY5_9GLOM</name>
<dbReference type="Proteomes" id="UP000789759">
    <property type="component" value="Unassembled WGS sequence"/>
</dbReference>
<evidence type="ECO:0000313" key="2">
    <source>
        <dbReference type="Proteomes" id="UP000789759"/>
    </source>
</evidence>
<proteinExistence type="predicted"/>
<feature type="non-terminal residue" evidence="1">
    <location>
        <position position="1"/>
    </location>
</feature>
<comment type="caution">
    <text evidence="1">The sequence shown here is derived from an EMBL/GenBank/DDBJ whole genome shotgun (WGS) entry which is preliminary data.</text>
</comment>
<protein>
    <submittedName>
        <fullName evidence="1">12016_t:CDS:1</fullName>
    </submittedName>
</protein>
<dbReference type="AlphaFoldDB" id="A0A9N9KIY5"/>
<organism evidence="1 2">
    <name type="scientific">Cetraspora pellucida</name>
    <dbReference type="NCBI Taxonomy" id="1433469"/>
    <lineage>
        <taxon>Eukaryota</taxon>
        <taxon>Fungi</taxon>
        <taxon>Fungi incertae sedis</taxon>
        <taxon>Mucoromycota</taxon>
        <taxon>Glomeromycotina</taxon>
        <taxon>Glomeromycetes</taxon>
        <taxon>Diversisporales</taxon>
        <taxon>Gigasporaceae</taxon>
        <taxon>Cetraspora</taxon>
    </lineage>
</organism>
<evidence type="ECO:0000313" key="1">
    <source>
        <dbReference type="EMBL" id="CAG8833988.1"/>
    </source>
</evidence>
<sequence length="58" mass="6554">DVLCIEDPLFGESVDKELDVLADFGVRLTFDCVGEEIDFEQATRPVLKLNFAFEENSD</sequence>
<dbReference type="EMBL" id="CAJVQA010072275">
    <property type="protein sequence ID" value="CAG8833988.1"/>
    <property type="molecule type" value="Genomic_DNA"/>
</dbReference>
<accession>A0A9N9KIY5</accession>
<reference evidence="1" key="1">
    <citation type="submission" date="2021-06" db="EMBL/GenBank/DDBJ databases">
        <authorList>
            <person name="Kallberg Y."/>
            <person name="Tangrot J."/>
            <person name="Rosling A."/>
        </authorList>
    </citation>
    <scope>NUCLEOTIDE SEQUENCE</scope>
    <source>
        <strain evidence="1">FL966</strain>
    </source>
</reference>